<evidence type="ECO:0000256" key="4">
    <source>
        <dbReference type="ARBA" id="ARBA00065089"/>
    </source>
</evidence>
<name>A0A081CL06_PSEA2</name>
<evidence type="ECO:0000313" key="9">
    <source>
        <dbReference type="Proteomes" id="UP000053758"/>
    </source>
</evidence>
<comment type="subunit">
    <text evidence="4">Component of the large ribosomal subunit (LSU). Mature yeast ribosomes consist of a small (40S) and a large (60S) subunit. The 40S small subunit contains 1 molecule of ribosomal RNA (18S rRNA) and at least 33 different proteins. The large 60S subunit contains 3 rRNA molecules (25S, 5.8S and 5S rRNA) and at least 46 different proteins. uL22 is associated with the polypeptide exit tunnel.</text>
</comment>
<dbReference type="CDD" id="cd00336">
    <property type="entry name" value="Ribosomal_L22"/>
    <property type="match status" value="1"/>
</dbReference>
<feature type="compositionally biased region" description="Low complexity" evidence="6">
    <location>
        <begin position="182"/>
        <end position="207"/>
    </location>
</feature>
<sequence>MQRRSPPHKPVVMRAYGGQAPHALASFDLNRDDRLSMPRCGSMVPSLAAPDTLVLYAERSLGPRPNSRLAEPTSSFAHTSLCDAPIDMQAPRMVRMVRQDRRQVNPAAFSGVTDQISNLGQSAGDKASKATSGLTRTQTSLVIVFCIIGSVAVVSALFWVCSYSRRKKRSREMKEKAELLQSSSPSSSMRLPKTTAAAPPKRASRSLNTYNDGWGESRVALNSSFVASTNERYGWDQSQTHLAKPSLPPSGEDKQLRWSEAVNVQAAGLHATAHVGHGACMTSKAAQRAPAPKTRTQAELGTATQAAPEDVQPKNFTVLVATISEAANDGTKDITSDPMEPRRRHFLMVPVFRTSSMLASGWTACMCSTAPGTGTVHRRMWKNQDRGECAASRAAEGRAKLVGRAATTAIEIELQPLLAILPSSSRLTPHTLFKMVRYAFDDSKLVEKTAKSRGEYLRVHFKNTRETAAAVNGLKLQKAYAYLGNVVEKKQCIPFRRFNGGVGRTQQAKEFKTTQGRWPVKSVKFLLALLKNAESNAEAKGLDTEELIIRNIVIQQAPKTRRRTYRAHGRINPYEGHPIHAEILLAEPAAQVPKAASSDLTVRLNKRQLAQKRITAARATKA</sequence>
<gene>
    <name evidence="8" type="ORF">PAN0_018d5579</name>
</gene>
<dbReference type="Gene3D" id="3.90.470.10">
    <property type="entry name" value="Ribosomal protein L22/L17"/>
    <property type="match status" value="1"/>
</dbReference>
<evidence type="ECO:0000256" key="1">
    <source>
        <dbReference type="ARBA" id="ARBA00009451"/>
    </source>
</evidence>
<dbReference type="GeneID" id="26306473"/>
<evidence type="ECO:0000256" key="3">
    <source>
        <dbReference type="ARBA" id="ARBA00023274"/>
    </source>
</evidence>
<dbReference type="Proteomes" id="UP000053758">
    <property type="component" value="Unassembled WGS sequence"/>
</dbReference>
<keyword evidence="7" id="KW-1133">Transmembrane helix</keyword>
<dbReference type="RefSeq" id="XP_014654294.1">
    <property type="nucleotide sequence ID" value="XM_014798808.1"/>
</dbReference>
<keyword evidence="7" id="KW-0812">Transmembrane</keyword>
<evidence type="ECO:0000313" key="8">
    <source>
        <dbReference type="EMBL" id="GAK67352.1"/>
    </source>
</evidence>
<keyword evidence="9" id="KW-1185">Reference proteome</keyword>
<keyword evidence="2 5" id="KW-0689">Ribosomal protein</keyword>
<reference evidence="9" key="1">
    <citation type="journal article" date="2014" name="Genome Announc.">
        <title>Draft Genome Sequence of the Yeast Pseudozyma antarctica Type Strain JCM10317, a Producer of the Glycolipid Biosurfactants, Mannosylerythritol Lipids.</title>
        <authorList>
            <person name="Saika A."/>
            <person name="Koike H."/>
            <person name="Hori T."/>
            <person name="Fukuoka T."/>
            <person name="Sato S."/>
            <person name="Habe H."/>
            <person name="Kitamoto D."/>
            <person name="Morita T."/>
        </authorList>
    </citation>
    <scope>NUCLEOTIDE SEQUENCE [LARGE SCALE GENOMIC DNA]</scope>
    <source>
        <strain evidence="9">JCM 10317</strain>
    </source>
</reference>
<dbReference type="InterPro" id="IPR005721">
    <property type="entry name" value="Ribosomal_uL22_euk/arc"/>
</dbReference>
<keyword evidence="3 5" id="KW-0687">Ribonucleoprotein</keyword>
<dbReference type="EMBL" id="DF830085">
    <property type="protein sequence ID" value="GAK67352.1"/>
    <property type="molecule type" value="Genomic_DNA"/>
</dbReference>
<evidence type="ECO:0000256" key="6">
    <source>
        <dbReference type="SAM" id="MobiDB-lite"/>
    </source>
</evidence>
<dbReference type="GO" id="GO:0022625">
    <property type="term" value="C:cytosolic large ribosomal subunit"/>
    <property type="evidence" value="ECO:0007669"/>
    <property type="project" value="TreeGrafter"/>
</dbReference>
<dbReference type="Pfam" id="PF00237">
    <property type="entry name" value="Ribosomal_L22"/>
    <property type="match status" value="1"/>
</dbReference>
<dbReference type="InterPro" id="IPR036394">
    <property type="entry name" value="Ribosomal_uL22_sf"/>
</dbReference>
<protein>
    <submittedName>
        <fullName evidence="8">60S ribosomal protein L17</fullName>
    </submittedName>
</protein>
<dbReference type="SUPFAM" id="SSF54843">
    <property type="entry name" value="Ribosomal protein L22"/>
    <property type="match status" value="1"/>
</dbReference>
<dbReference type="PANTHER" id="PTHR11593:SF10">
    <property type="entry name" value="60S RIBOSOMAL PROTEIN L17"/>
    <property type="match status" value="1"/>
</dbReference>
<feature type="transmembrane region" description="Helical" evidence="7">
    <location>
        <begin position="141"/>
        <end position="161"/>
    </location>
</feature>
<keyword evidence="7" id="KW-0472">Membrane</keyword>
<evidence type="ECO:0000256" key="2">
    <source>
        <dbReference type="ARBA" id="ARBA00022980"/>
    </source>
</evidence>
<dbReference type="AlphaFoldDB" id="A0A081CL06"/>
<organism evidence="8 9">
    <name type="scientific">Pseudozyma antarctica</name>
    <name type="common">Yeast</name>
    <name type="synonym">Candida antarctica</name>
    <dbReference type="NCBI Taxonomy" id="84753"/>
    <lineage>
        <taxon>Eukaryota</taxon>
        <taxon>Fungi</taxon>
        <taxon>Dikarya</taxon>
        <taxon>Basidiomycota</taxon>
        <taxon>Ustilaginomycotina</taxon>
        <taxon>Ustilaginomycetes</taxon>
        <taxon>Ustilaginales</taxon>
        <taxon>Ustilaginaceae</taxon>
        <taxon>Moesziomyces</taxon>
    </lineage>
</organism>
<dbReference type="GO" id="GO:0003735">
    <property type="term" value="F:structural constituent of ribosome"/>
    <property type="evidence" value="ECO:0007669"/>
    <property type="project" value="InterPro"/>
</dbReference>
<proteinExistence type="inferred from homology"/>
<dbReference type="NCBIfam" id="TIGR01038">
    <property type="entry name" value="uL22_arch_euk"/>
    <property type="match status" value="1"/>
</dbReference>
<evidence type="ECO:0000256" key="5">
    <source>
        <dbReference type="RuleBase" id="RU004005"/>
    </source>
</evidence>
<dbReference type="HOGENOM" id="CLU_439397_0_0_1"/>
<dbReference type="GO" id="GO:0030684">
    <property type="term" value="C:preribosome"/>
    <property type="evidence" value="ECO:0007669"/>
    <property type="project" value="UniProtKB-ARBA"/>
</dbReference>
<accession>A0A081CL06</accession>
<feature type="region of interest" description="Disordered" evidence="6">
    <location>
        <begin position="171"/>
        <end position="209"/>
    </location>
</feature>
<dbReference type="GO" id="GO:0002181">
    <property type="term" value="P:cytoplasmic translation"/>
    <property type="evidence" value="ECO:0007669"/>
    <property type="project" value="TreeGrafter"/>
</dbReference>
<evidence type="ECO:0000256" key="7">
    <source>
        <dbReference type="SAM" id="Phobius"/>
    </source>
</evidence>
<dbReference type="FunFam" id="3.90.470.10:FF:000012">
    <property type="entry name" value="60S ribosomal protein L17"/>
    <property type="match status" value="1"/>
</dbReference>
<dbReference type="PANTHER" id="PTHR11593">
    <property type="entry name" value="60S RIBOSOMAL PROTEIN L17"/>
    <property type="match status" value="1"/>
</dbReference>
<dbReference type="InterPro" id="IPR001063">
    <property type="entry name" value="Ribosomal_uL22"/>
</dbReference>
<comment type="similarity">
    <text evidence="1 5">Belongs to the universal ribosomal protein uL22 family.</text>
</comment>